<sequence>MGKKSSRNGRLLLWAVVIGFILLAIDAPKSVWIVAALSMGIMYYKARPAAAKTPVKQQLKTTSHAFAARKEPSAVPKAFSSNTDEPISVVQTNGTLSSTFRVPPAPTGFGAAQWVEPGAETIIGGVIIPGGMVYVGTELLTPTGNNDPCLIDPSKSIANRGDYTERQFGYWPSYSEISASARRAYLEWLAGGRQDPSADIGFVFLFFYGLERRVIIDGSSNGITQDECTAVTQELRRLLAIYGDKSRSFHRYASELLNWATLVTYDRKLYEQLVPDFSKTYELPVYLKLALGQAAIDAAPVPVDIALAWARLDPKIVLRTPATRCAEQFEKLFRHKYTELFGGGLILPKNKTKLKFFYQAASSGFQGYRQPTLNFGETPDVSVLTGPVKKIQSLVDSVTKELETFSRFLGRNPDDKASLEGLLLLPATLWPAERQRAVAQLEVRIAGDVLTMSLGELQSLLGAQSTLTRDKVLGLARALESINIGMEPDVLNGAKVPKPEETVVLFSIPPGEPVSRRTAAYHAAALTLELASAVATADGEFSSTEEIHLREQVQSWTHLTPNHLSRLIAYLRLLTVAPASLTRLKKKLEPLDNVAKETLAAFMAAVAQSDGTVAPNEVKMLEKVYNALGIDSTKVFSHLHQVATDTPVLATSSNGRAAEFKLDHSRVAALQQDTEKVTALLSSIFTEELASEASEPPVEAEPAAVSTTPLGLDEQHGSLTRLLLSRPQWTRTELLDAAEDLDLLLDGALEHINEAAFDQFDMPLTEGTDPIEVNTELLEKIEA</sequence>
<protein>
    <recommendedName>
        <fullName evidence="6">Tellurite resistance protein TerB</fullName>
    </recommendedName>
</protein>
<dbReference type="EMBL" id="CP032153">
    <property type="protein sequence ID" value="AYN19054.1"/>
    <property type="molecule type" value="Genomic_DNA"/>
</dbReference>
<dbReference type="RefSeq" id="WP_121737604.1">
    <property type="nucleotide sequence ID" value="NZ_CP032153.1"/>
</dbReference>
<evidence type="ECO:0000259" key="2">
    <source>
        <dbReference type="Pfam" id="PF13208"/>
    </source>
</evidence>
<dbReference type="Pfam" id="PF13208">
    <property type="entry name" value="TerB_N"/>
    <property type="match status" value="1"/>
</dbReference>
<evidence type="ECO:0008006" key="6">
    <source>
        <dbReference type="Google" id="ProtNLM"/>
    </source>
</evidence>
<evidence type="ECO:0000259" key="1">
    <source>
        <dbReference type="Pfam" id="PF05099"/>
    </source>
</evidence>
<name>A0A3G2HPS9_9BURK</name>
<reference evidence="4 5" key="1">
    <citation type="submission" date="2018-09" db="EMBL/GenBank/DDBJ databases">
        <title>Complete genome sequence of the hydrocarbonoclastic bacterium Alcaligenes aquatilis QD168, isolated from a crude-oil polluted marine sediment of Central Chile.</title>
        <authorList>
            <person name="Duran R.E."/>
            <person name="Barra B."/>
            <person name="Salva-Serra F."/>
            <person name="Mendez V."/>
            <person name="Moore E.R.B."/>
            <person name="Seeger M."/>
        </authorList>
    </citation>
    <scope>NUCLEOTIDE SEQUENCE [LARGE SCALE GENOMIC DNA]</scope>
    <source>
        <strain evidence="4 5">QD168</strain>
    </source>
</reference>
<organism evidence="4 5">
    <name type="scientific">Alcaligenes aquatilis</name>
    <dbReference type="NCBI Taxonomy" id="323284"/>
    <lineage>
        <taxon>Bacteria</taxon>
        <taxon>Pseudomonadati</taxon>
        <taxon>Pseudomonadota</taxon>
        <taxon>Betaproteobacteria</taxon>
        <taxon>Burkholderiales</taxon>
        <taxon>Alcaligenaceae</taxon>
        <taxon>Alcaligenes</taxon>
    </lineage>
</organism>
<feature type="domain" description="TerB N-terminal" evidence="2">
    <location>
        <begin position="117"/>
        <end position="322"/>
    </location>
</feature>
<dbReference type="InterPro" id="IPR028932">
    <property type="entry name" value="TerB-C"/>
</dbReference>
<proteinExistence type="predicted"/>
<dbReference type="Proteomes" id="UP000268070">
    <property type="component" value="Chromosome"/>
</dbReference>
<gene>
    <name evidence="4" type="ORF">D3M96_00025</name>
</gene>
<accession>A0A3G2HPS9</accession>
<dbReference type="CDD" id="cd07176">
    <property type="entry name" value="terB"/>
    <property type="match status" value="1"/>
</dbReference>
<dbReference type="Gene3D" id="1.10.3680.10">
    <property type="entry name" value="TerB-like"/>
    <property type="match status" value="1"/>
</dbReference>
<dbReference type="InterPro" id="IPR029024">
    <property type="entry name" value="TerB-like"/>
</dbReference>
<evidence type="ECO:0000313" key="5">
    <source>
        <dbReference type="Proteomes" id="UP000268070"/>
    </source>
</evidence>
<feature type="domain" description="Co-chaperone DjlA N-terminal" evidence="1">
    <location>
        <begin position="530"/>
        <end position="633"/>
    </location>
</feature>
<dbReference type="OrthoDB" id="227636at2"/>
<feature type="domain" description="TerB-C" evidence="3">
    <location>
        <begin position="652"/>
        <end position="782"/>
    </location>
</feature>
<dbReference type="Pfam" id="PF15615">
    <property type="entry name" value="TerB_C"/>
    <property type="match status" value="1"/>
</dbReference>
<dbReference type="InterPro" id="IPR025266">
    <property type="entry name" value="TerB_N"/>
</dbReference>
<dbReference type="KEGG" id="aaqu:D3M96_00025"/>
<evidence type="ECO:0000313" key="4">
    <source>
        <dbReference type="EMBL" id="AYN19054.1"/>
    </source>
</evidence>
<dbReference type="SUPFAM" id="SSF158682">
    <property type="entry name" value="TerB-like"/>
    <property type="match status" value="1"/>
</dbReference>
<evidence type="ECO:0000259" key="3">
    <source>
        <dbReference type="Pfam" id="PF15615"/>
    </source>
</evidence>
<dbReference type="Pfam" id="PF05099">
    <property type="entry name" value="TerB"/>
    <property type="match status" value="1"/>
</dbReference>
<dbReference type="InterPro" id="IPR007791">
    <property type="entry name" value="DjlA_N"/>
</dbReference>
<dbReference type="AlphaFoldDB" id="A0A3G2HPS9"/>